<evidence type="ECO:0000313" key="2">
    <source>
        <dbReference type="EMBL" id="MYZ47887.1"/>
    </source>
</evidence>
<reference evidence="2" key="1">
    <citation type="submission" date="2019-03" db="EMBL/GenBank/DDBJ databases">
        <title>Afifella sp. nov., isolated from activated sludge.</title>
        <authorList>
            <person name="Li Q."/>
            <person name="Liu Y."/>
        </authorList>
    </citation>
    <scope>NUCLEOTIDE SEQUENCE</scope>
    <source>
        <strain evidence="2">L72</strain>
    </source>
</reference>
<proteinExistence type="predicted"/>
<comment type="caution">
    <text evidence="2">The sequence shown here is derived from an EMBL/GenBank/DDBJ whole genome shotgun (WGS) entry which is preliminary data.</text>
</comment>
<name>A0A964WTC3_9HYPH</name>
<protein>
    <submittedName>
        <fullName evidence="2">Uncharacterized protein</fullName>
    </submittedName>
</protein>
<accession>A0A964WTC3</accession>
<dbReference type="RefSeq" id="WP_161140235.1">
    <property type="nucleotide sequence ID" value="NZ_SPKJ01000023.1"/>
</dbReference>
<dbReference type="Proteomes" id="UP000773614">
    <property type="component" value="Unassembled WGS sequence"/>
</dbReference>
<dbReference type="EMBL" id="SPKJ01000023">
    <property type="protein sequence ID" value="MYZ47887.1"/>
    <property type="molecule type" value="Genomic_DNA"/>
</dbReference>
<feature type="region of interest" description="Disordered" evidence="1">
    <location>
        <begin position="1"/>
        <end position="24"/>
    </location>
</feature>
<keyword evidence="3" id="KW-1185">Reference proteome</keyword>
<dbReference type="AlphaFoldDB" id="A0A964WTC3"/>
<evidence type="ECO:0000256" key="1">
    <source>
        <dbReference type="SAM" id="MobiDB-lite"/>
    </source>
</evidence>
<evidence type="ECO:0000313" key="3">
    <source>
        <dbReference type="Proteomes" id="UP000773614"/>
    </source>
</evidence>
<dbReference type="OrthoDB" id="7479444at2"/>
<gene>
    <name evidence="2" type="ORF">E4O86_09205</name>
</gene>
<organism evidence="2 3">
    <name type="scientific">Propylenella binzhouense</name>
    <dbReference type="NCBI Taxonomy" id="2555902"/>
    <lineage>
        <taxon>Bacteria</taxon>
        <taxon>Pseudomonadati</taxon>
        <taxon>Pseudomonadota</taxon>
        <taxon>Alphaproteobacteria</taxon>
        <taxon>Hyphomicrobiales</taxon>
        <taxon>Propylenellaceae</taxon>
        <taxon>Propylenella</taxon>
    </lineage>
</organism>
<sequence length="138" mass="15186">MSAGRTPGLGHNGGPPLDEPGSEARRCCRDCRHWHAPPETEQRAYEWFRLGLSRRRVRRPTGACDRVVLSAGRAPAFSATTAEFGCINFEPKPEQPRPRGGGFVTIYEGGRIVWQGPEDAVPARFNSQELDLFGPGDP</sequence>